<dbReference type="Proteomes" id="UP000410492">
    <property type="component" value="Unassembled WGS sequence"/>
</dbReference>
<sequence length="1324" mass="151900">MEKYICNRCNNMFTTKWNLKRHQATSCNVSEEPPSKRTRVKTTTRVKQPATKGAPIANLAQPGPSGMQSTGRIGMATTDQAGPSGMQPNTDYTSAKYCDSCSRYIPAKTFSAHLRSLKHKAYTWKPLNEAVRVSQSAFGGKIVSYQVVSGLQTLNIEDYLESIKSKIIELLEQEVMKHNAVKANIELFAVYILPAKETRDVKSHNTANKVFTVASDFSKEYDALVTVISDKSKGFAERESGWVLEKILYLEVNISKYNPLRASSYIPLPKEIANKKAVVNMNNQDECCFAWSIVAALFSPQGRVTDTKSYPHYSTIPFLNFSTIDFPVSLKAIPQWEQVNTISLNVYGLEPFLVDGKWKYHIVGPLHYTSKKQTVHINLLLVDDSNGKQHYCWIKNFSRLLSSQLTANTRTKYFCDGCLQYFPSESLRDCHLQQNCKFVAVKLPRGELRQDRLGNLVPDNVLKFENYHKQLKVPFCVYADFECILSPIPPDSTDSSNRESYTIKKYKHSPSSFAYYIKFTHNEAASKLQIYRGENAAAEFIKRLQADIYELYNTYLKDIAPMHMTQHDVSQFDAATECYICDKPFEPFNRKVRDHCHITGRYRGAAHSICNLNFKLPNYVPIVFHNLRNYDAHIFINQLGADKGDITVLPQTFEKYISFTKLLPVNQYKAQNGTTKSVLLQMRFIDSYQFLSTKLETLASLLDPSQCREVRRAFPDDTQFEYMRQKGVFPYSYLTDMVKFSETSLPDKECFYDELRDAHISQEDYNRACKAWTALGCKTLGDYSDMYLTSDVLLLADVFENYRDLCLKTYHLDPAHYFTAPGLSWDAMLRHTKIELQLLSDIEMIHFFKKGIRGGVSTCITRKAEANNPHLPTFDATKPTSYIMYLDATNLYGYSMSQHLPLGQFEWMTSDEVKNFSEILPEVSDTSNVGYVLEVDLEVPRELHDFFNEYPFCPEMITPPGGKGKKLIPNLYEKTRYIIHYRALQQCLKYGIVLKKIHKGLRFAQAKWLEPYIALNTQLRNQAKNKFENGMYKTMVNCIFGKTIENVEKRVDIKLATTFESNSRKRGASNYISKPTFKELRIFSENLVAIQMEKTFIDYCRPTYVGFCILDIAKIVIYDFVYDFLKPTYGDNCTILYTDTDSLIVHVKTSNFYADMKANISRFDTSNYTVPNCHNVPKNQSILGKMKDEYAGKVLAAFYGTGAKAYCIDSIDEVCKKAKGITKASVDNQLDIIHYKTIVEGSKNQVYCMMYVFKSESHTIYTNYIKKVALTNRDDKRYLIPDSTSTLAWGHKDIAFHETPQEERLELLLHLLNEAMAQDNDEPR</sequence>
<dbReference type="InterPro" id="IPR023211">
    <property type="entry name" value="DNA_pol_palm_dom_sf"/>
</dbReference>
<name>A0A653D590_CALMS</name>
<proteinExistence type="predicted"/>
<dbReference type="PROSITE" id="PS00116">
    <property type="entry name" value="DNA_POLYMERASE_B"/>
    <property type="match status" value="1"/>
</dbReference>
<accession>A0A653D590</accession>
<gene>
    <name evidence="4" type="ORF">CALMAC_LOCUS14551</name>
</gene>
<evidence type="ECO:0000256" key="2">
    <source>
        <dbReference type="SAM" id="MobiDB-lite"/>
    </source>
</evidence>
<dbReference type="InterPro" id="IPR017964">
    <property type="entry name" value="DNA-dir_DNA_pol_B_CS"/>
</dbReference>
<dbReference type="PANTHER" id="PTHR31511:SF12">
    <property type="entry name" value="RHO TERMINATION FACTOR N-TERMINAL DOMAIN-CONTAINING PROTEIN"/>
    <property type="match status" value="1"/>
</dbReference>
<keyword evidence="1" id="KW-0479">Metal-binding</keyword>
<dbReference type="GO" id="GO:0042575">
    <property type="term" value="C:DNA polymerase complex"/>
    <property type="evidence" value="ECO:0007669"/>
    <property type="project" value="UniProtKB-ARBA"/>
</dbReference>
<dbReference type="SUPFAM" id="SSF54060">
    <property type="entry name" value="His-Me finger endonucleases"/>
    <property type="match status" value="1"/>
</dbReference>
<keyword evidence="1" id="KW-0863">Zinc-finger</keyword>
<feature type="region of interest" description="Disordered" evidence="2">
    <location>
        <begin position="28"/>
        <end position="50"/>
    </location>
</feature>
<dbReference type="InterPro" id="IPR038563">
    <property type="entry name" value="Endonuclease_7_sf"/>
</dbReference>
<evidence type="ECO:0000256" key="1">
    <source>
        <dbReference type="PROSITE-ProRule" id="PRU00042"/>
    </source>
</evidence>
<evidence type="ECO:0000259" key="3">
    <source>
        <dbReference type="PROSITE" id="PS50157"/>
    </source>
</evidence>
<dbReference type="SUPFAM" id="SSF53098">
    <property type="entry name" value="Ribonuclease H-like"/>
    <property type="match status" value="1"/>
</dbReference>
<dbReference type="InterPro" id="IPR044925">
    <property type="entry name" value="His-Me_finger_sf"/>
</dbReference>
<dbReference type="Gene3D" id="3.90.1600.10">
    <property type="entry name" value="Palm domain of DNA polymerase"/>
    <property type="match status" value="1"/>
</dbReference>
<dbReference type="SUPFAM" id="SSF56672">
    <property type="entry name" value="DNA/RNA polymerases"/>
    <property type="match status" value="1"/>
</dbReference>
<feature type="domain" description="C2H2-type" evidence="3">
    <location>
        <begin position="4"/>
        <end position="33"/>
    </location>
</feature>
<keyword evidence="1" id="KW-0862">Zinc</keyword>
<dbReference type="EMBL" id="CAACVG010010252">
    <property type="protein sequence ID" value="VEN55338.1"/>
    <property type="molecule type" value="Genomic_DNA"/>
</dbReference>
<dbReference type="PANTHER" id="PTHR31511">
    <property type="entry name" value="PROTEIN CBG23764"/>
    <property type="match status" value="1"/>
</dbReference>
<protein>
    <recommendedName>
        <fullName evidence="3">C2H2-type domain-containing protein</fullName>
    </recommendedName>
</protein>
<reference evidence="4 5" key="1">
    <citation type="submission" date="2019-01" db="EMBL/GenBank/DDBJ databases">
        <authorList>
            <person name="Sayadi A."/>
        </authorList>
    </citation>
    <scope>NUCLEOTIDE SEQUENCE [LARGE SCALE GENOMIC DNA]</scope>
</reference>
<evidence type="ECO:0000313" key="4">
    <source>
        <dbReference type="EMBL" id="VEN55338.1"/>
    </source>
</evidence>
<organism evidence="4 5">
    <name type="scientific">Callosobruchus maculatus</name>
    <name type="common">Southern cowpea weevil</name>
    <name type="synonym">Pulse bruchid</name>
    <dbReference type="NCBI Taxonomy" id="64391"/>
    <lineage>
        <taxon>Eukaryota</taxon>
        <taxon>Metazoa</taxon>
        <taxon>Ecdysozoa</taxon>
        <taxon>Arthropoda</taxon>
        <taxon>Hexapoda</taxon>
        <taxon>Insecta</taxon>
        <taxon>Pterygota</taxon>
        <taxon>Neoptera</taxon>
        <taxon>Endopterygota</taxon>
        <taxon>Coleoptera</taxon>
        <taxon>Polyphaga</taxon>
        <taxon>Cucujiformia</taxon>
        <taxon>Chrysomeloidea</taxon>
        <taxon>Chrysomelidae</taxon>
        <taxon>Bruchinae</taxon>
        <taxon>Bruchini</taxon>
        <taxon>Callosobruchus</taxon>
    </lineage>
</organism>
<dbReference type="OrthoDB" id="6602337at2759"/>
<dbReference type="GO" id="GO:0008270">
    <property type="term" value="F:zinc ion binding"/>
    <property type="evidence" value="ECO:0007669"/>
    <property type="project" value="UniProtKB-KW"/>
</dbReference>
<dbReference type="InterPro" id="IPR043502">
    <property type="entry name" value="DNA/RNA_pol_sf"/>
</dbReference>
<dbReference type="InterPro" id="IPR012337">
    <property type="entry name" value="RNaseH-like_sf"/>
</dbReference>
<dbReference type="GO" id="GO:0000166">
    <property type="term" value="F:nucleotide binding"/>
    <property type="evidence" value="ECO:0007669"/>
    <property type="project" value="InterPro"/>
</dbReference>
<dbReference type="Gene3D" id="3.40.1800.10">
    <property type="entry name" value="His-Me finger endonucleases"/>
    <property type="match status" value="1"/>
</dbReference>
<dbReference type="PROSITE" id="PS50157">
    <property type="entry name" value="ZINC_FINGER_C2H2_2"/>
    <property type="match status" value="1"/>
</dbReference>
<dbReference type="InterPro" id="IPR013087">
    <property type="entry name" value="Znf_C2H2_type"/>
</dbReference>
<evidence type="ECO:0000313" key="5">
    <source>
        <dbReference type="Proteomes" id="UP000410492"/>
    </source>
</evidence>
<keyword evidence="5" id="KW-1185">Reference proteome</keyword>
<dbReference type="GO" id="GO:0071897">
    <property type="term" value="P:DNA biosynthetic process"/>
    <property type="evidence" value="ECO:0007669"/>
    <property type="project" value="UniProtKB-ARBA"/>
</dbReference>
<dbReference type="GO" id="GO:0003676">
    <property type="term" value="F:nucleic acid binding"/>
    <property type="evidence" value="ECO:0007669"/>
    <property type="project" value="InterPro"/>
</dbReference>